<protein>
    <recommendedName>
        <fullName evidence="2">Glutaredoxin domain-containing protein</fullName>
    </recommendedName>
</protein>
<feature type="region of interest" description="Disordered" evidence="1">
    <location>
        <begin position="41"/>
        <end position="78"/>
    </location>
</feature>
<dbReference type="Pfam" id="PF23733">
    <property type="entry name" value="GRXCR1-2_C"/>
    <property type="match status" value="1"/>
</dbReference>
<dbReference type="Proteomes" id="UP001154282">
    <property type="component" value="Unassembled WGS sequence"/>
</dbReference>
<proteinExistence type="predicted"/>
<evidence type="ECO:0000256" key="1">
    <source>
        <dbReference type="SAM" id="MobiDB-lite"/>
    </source>
</evidence>
<feature type="compositionally biased region" description="Polar residues" evidence="1">
    <location>
        <begin position="188"/>
        <end position="197"/>
    </location>
</feature>
<dbReference type="AlphaFoldDB" id="A0AAV0I232"/>
<feature type="compositionally biased region" description="Low complexity" evidence="1">
    <location>
        <begin position="198"/>
        <end position="212"/>
    </location>
</feature>
<dbReference type="CDD" id="cd03031">
    <property type="entry name" value="GRX_GRX_like"/>
    <property type="match status" value="1"/>
</dbReference>
<comment type="caution">
    <text evidence="3">The sequence shown here is derived from an EMBL/GenBank/DDBJ whole genome shotgun (WGS) entry which is preliminary data.</text>
</comment>
<evidence type="ECO:0000313" key="3">
    <source>
        <dbReference type="EMBL" id="CAI0391735.1"/>
    </source>
</evidence>
<evidence type="ECO:0000313" key="4">
    <source>
        <dbReference type="Proteomes" id="UP001154282"/>
    </source>
</evidence>
<dbReference type="EMBL" id="CAMGYJ010000003">
    <property type="protein sequence ID" value="CAI0391735.1"/>
    <property type="molecule type" value="Genomic_DNA"/>
</dbReference>
<feature type="region of interest" description="Disordered" evidence="1">
    <location>
        <begin position="92"/>
        <end position="117"/>
    </location>
</feature>
<dbReference type="InterPro" id="IPR036249">
    <property type="entry name" value="Thioredoxin-like_sf"/>
</dbReference>
<dbReference type="PROSITE" id="PS51354">
    <property type="entry name" value="GLUTAREDOXIN_2"/>
    <property type="match status" value="1"/>
</dbReference>
<dbReference type="PANTHER" id="PTHR45669">
    <property type="entry name" value="GLUTAREDOXIN DOMAIN-CONTAINING CYSTEINE-RICH PROTEIN CG12206-RELATED"/>
    <property type="match status" value="1"/>
</dbReference>
<feature type="region of interest" description="Disordered" evidence="1">
    <location>
        <begin position="186"/>
        <end position="213"/>
    </location>
</feature>
<organism evidence="3 4">
    <name type="scientific">Linum tenue</name>
    <dbReference type="NCBI Taxonomy" id="586396"/>
    <lineage>
        <taxon>Eukaryota</taxon>
        <taxon>Viridiplantae</taxon>
        <taxon>Streptophyta</taxon>
        <taxon>Embryophyta</taxon>
        <taxon>Tracheophyta</taxon>
        <taxon>Spermatophyta</taxon>
        <taxon>Magnoliopsida</taxon>
        <taxon>eudicotyledons</taxon>
        <taxon>Gunneridae</taxon>
        <taxon>Pentapetalae</taxon>
        <taxon>rosids</taxon>
        <taxon>fabids</taxon>
        <taxon>Malpighiales</taxon>
        <taxon>Linaceae</taxon>
        <taxon>Linum</taxon>
    </lineage>
</organism>
<feature type="compositionally biased region" description="Low complexity" evidence="1">
    <location>
        <begin position="148"/>
        <end position="158"/>
    </location>
</feature>
<gene>
    <name evidence="3" type="ORF">LITE_LOCUS7251</name>
</gene>
<dbReference type="SUPFAM" id="SSF52833">
    <property type="entry name" value="Thioredoxin-like"/>
    <property type="match status" value="1"/>
</dbReference>
<dbReference type="Pfam" id="PF00462">
    <property type="entry name" value="Glutaredoxin"/>
    <property type="match status" value="1"/>
</dbReference>
<feature type="domain" description="Glutaredoxin" evidence="2">
    <location>
        <begin position="272"/>
        <end position="339"/>
    </location>
</feature>
<sequence>MGCVSSKHVKKELLREKTILHNGPHLNHIVSLTSSTYGALQLDQPKHHPPPVLLEKQIAPPEPESVPESEQGSESQCPPEEINAVELMEGLEEGVPPQSKKNSPKSRPPFLRGFTEFDPRSPLKFMNQIGSPRKAKTFGGKENKFNKRSSSSSDFNFSPRPILKPNSNNNTKNCKAAVRLSYPVKSSPKLTDSTELGSSFSSSSSSNSNSKSPLFDPELVKLYEREMAEGEGEGEQVNKTLKLLKKNSQVEDTEALLCSFEEKCPPGGENSVVVYTTTLRGIRRTYEDCNAVRSIVDSYHVHVIERDVSMDSGLKEELRGLMGTKEVRVPLVFVKGRLVGGAEQVAKLDEEGKLEALFGGIPRRMSSGCRRCGGVRFVMCKECNGSSKVLDCALNKKVRCGRCNENGLVQCPICC</sequence>
<feature type="compositionally biased region" description="Low complexity" evidence="1">
    <location>
        <begin position="66"/>
        <end position="75"/>
    </location>
</feature>
<accession>A0AAV0I232</accession>
<dbReference type="Gene3D" id="3.40.30.10">
    <property type="entry name" value="Glutaredoxin"/>
    <property type="match status" value="1"/>
</dbReference>
<keyword evidence="4" id="KW-1185">Reference proteome</keyword>
<feature type="region of interest" description="Disordered" evidence="1">
    <location>
        <begin position="131"/>
        <end position="172"/>
    </location>
</feature>
<reference evidence="3" key="1">
    <citation type="submission" date="2022-08" db="EMBL/GenBank/DDBJ databases">
        <authorList>
            <person name="Gutierrez-Valencia J."/>
        </authorList>
    </citation>
    <scope>NUCLEOTIDE SEQUENCE</scope>
</reference>
<name>A0AAV0I232_9ROSI</name>
<dbReference type="InterPro" id="IPR002109">
    <property type="entry name" value="Glutaredoxin"/>
</dbReference>
<dbReference type="PANTHER" id="PTHR45669:SF12">
    <property type="entry name" value="EMB|CAB85507.1"/>
    <property type="match status" value="1"/>
</dbReference>
<evidence type="ECO:0000259" key="2">
    <source>
        <dbReference type="Pfam" id="PF00462"/>
    </source>
</evidence>